<organism evidence="1 2">
    <name type="scientific">Phakopsora pachyrhizi</name>
    <name type="common">Asian soybean rust disease fungus</name>
    <dbReference type="NCBI Taxonomy" id="170000"/>
    <lineage>
        <taxon>Eukaryota</taxon>
        <taxon>Fungi</taxon>
        <taxon>Dikarya</taxon>
        <taxon>Basidiomycota</taxon>
        <taxon>Pucciniomycotina</taxon>
        <taxon>Pucciniomycetes</taxon>
        <taxon>Pucciniales</taxon>
        <taxon>Phakopsoraceae</taxon>
        <taxon>Phakopsora</taxon>
    </lineage>
</organism>
<name>A0AAV0B1J8_PHAPC</name>
<evidence type="ECO:0000313" key="1">
    <source>
        <dbReference type="EMBL" id="CAH7676084.1"/>
    </source>
</evidence>
<gene>
    <name evidence="1" type="ORF">PPACK8108_LOCUS11182</name>
</gene>
<accession>A0AAV0B1J8</accession>
<proteinExistence type="predicted"/>
<sequence length="245" mass="27775">MCNITWTNWTKYAASWSFSPKPSNLKADCSLSQPSVLVNYSSSNSLQGQLLLNCSLEKFFLQAKDSIDSREWDLVVIGTIQRSNWFGCKPKNWESPGAFGGLLHPHNPSTFTEQLQDPSKCLRQSTPSTDSKESTTFKTSPLRRLIINRFKHPVALTIVQFGLVAIRFYNKTLLASWSCMQLNDYGNVQTCWKFGNDNWFKFVGIALPQAEPPGSFQMTLKSSQPFSSFDNNSKHPYKNYTGPFE</sequence>
<dbReference type="EMBL" id="CALTRL010002582">
    <property type="protein sequence ID" value="CAH7676084.1"/>
    <property type="molecule type" value="Genomic_DNA"/>
</dbReference>
<evidence type="ECO:0000313" key="2">
    <source>
        <dbReference type="Proteomes" id="UP001153365"/>
    </source>
</evidence>
<dbReference type="Proteomes" id="UP001153365">
    <property type="component" value="Unassembled WGS sequence"/>
</dbReference>
<dbReference type="AlphaFoldDB" id="A0AAV0B1J8"/>
<comment type="caution">
    <text evidence="1">The sequence shown here is derived from an EMBL/GenBank/DDBJ whole genome shotgun (WGS) entry which is preliminary data.</text>
</comment>
<keyword evidence="2" id="KW-1185">Reference proteome</keyword>
<reference evidence="1" key="1">
    <citation type="submission" date="2022-06" db="EMBL/GenBank/DDBJ databases">
        <authorList>
            <consortium name="SYNGENTA / RWTH Aachen University"/>
        </authorList>
    </citation>
    <scope>NUCLEOTIDE SEQUENCE</scope>
</reference>
<protein>
    <submittedName>
        <fullName evidence="1">Uncharacterized protein</fullName>
    </submittedName>
</protein>